<dbReference type="PANTHER" id="PTHR43690:SF18">
    <property type="entry name" value="INSULIN-DEGRADING ENZYME-RELATED"/>
    <property type="match status" value="1"/>
</dbReference>
<dbReference type="Pfam" id="PF00675">
    <property type="entry name" value="Peptidase_M16"/>
    <property type="match status" value="1"/>
</dbReference>
<keyword evidence="2" id="KW-0645">Protease</keyword>
<keyword evidence="10" id="KW-1185">Reference proteome</keyword>
<dbReference type="AlphaFoldDB" id="A0A5N5TLE3"/>
<dbReference type="EMBL" id="SEYY01000552">
    <property type="protein sequence ID" value="KAB7506990.1"/>
    <property type="molecule type" value="Genomic_DNA"/>
</dbReference>
<protein>
    <submittedName>
        <fullName evidence="9">Insulin-degrading enzyme-like protein</fullName>
    </submittedName>
</protein>
<dbReference type="GO" id="GO:0008237">
    <property type="term" value="F:metallopeptidase activity"/>
    <property type="evidence" value="ECO:0007669"/>
    <property type="project" value="UniProtKB-KW"/>
</dbReference>
<keyword evidence="4" id="KW-0378">Hydrolase</keyword>
<evidence type="ECO:0000256" key="7">
    <source>
        <dbReference type="SAM" id="MobiDB-lite"/>
    </source>
</evidence>
<evidence type="ECO:0000313" key="9">
    <source>
        <dbReference type="EMBL" id="KAB7506990.1"/>
    </source>
</evidence>
<comment type="similarity">
    <text evidence="1">Belongs to the peptidase M16 family.</text>
</comment>
<dbReference type="Proteomes" id="UP000326759">
    <property type="component" value="Unassembled WGS sequence"/>
</dbReference>
<proteinExistence type="inferred from homology"/>
<dbReference type="InterPro" id="IPR011765">
    <property type="entry name" value="Pept_M16_N"/>
</dbReference>
<keyword evidence="3" id="KW-0479">Metal-binding</keyword>
<comment type="caution">
    <text evidence="9">The sequence shown here is derived from an EMBL/GenBank/DDBJ whole genome shotgun (WGS) entry which is preliminary data.</text>
</comment>
<feature type="domain" description="Peptidase M16 N-terminal" evidence="8">
    <location>
        <begin position="147"/>
        <end position="273"/>
    </location>
</feature>
<dbReference type="GO" id="GO:0046872">
    <property type="term" value="F:metal ion binding"/>
    <property type="evidence" value="ECO:0007669"/>
    <property type="project" value="UniProtKB-KW"/>
</dbReference>
<evidence type="ECO:0000256" key="1">
    <source>
        <dbReference type="ARBA" id="ARBA00007261"/>
    </source>
</evidence>
<feature type="region of interest" description="Disordered" evidence="7">
    <location>
        <begin position="59"/>
        <end position="134"/>
    </location>
</feature>
<feature type="compositionally biased region" description="Acidic residues" evidence="7">
    <location>
        <begin position="79"/>
        <end position="125"/>
    </location>
</feature>
<name>A0A5N5TLE3_9CRUS</name>
<sequence length="307" mass="35503">MVCGPLLPCNNSTLPASMELMEEEEYKLQVLPLPDKALCDKKEYKVIRLENGLTALLISDRQKEHDDPGPYFPPTHNEEENESNDDEEDMEDDEDNEDEGEEDEEGEEEVEEEAEEETDEGIEDMPEVKDEKPVKKKIQTRYLASVRKASAASLTIGVGHLENPKEIQGLMHFLEHMVFMGSEKYPKENCFDNFVKKCGGCDNAHTDYENTTFYFEVQEMHFEKALDMFAQFFISPLMKKEAMQRERKSVHSEFQDSVDDDDCRREKLLANIANPDHPISFFNCGNEKTLQLNISDEELHSKLHHIR</sequence>
<dbReference type="OrthoDB" id="952271at2759"/>
<dbReference type="InterPro" id="IPR011249">
    <property type="entry name" value="Metalloenz_LuxS/M16"/>
</dbReference>
<evidence type="ECO:0000256" key="2">
    <source>
        <dbReference type="ARBA" id="ARBA00022670"/>
    </source>
</evidence>
<evidence type="ECO:0000256" key="5">
    <source>
        <dbReference type="ARBA" id="ARBA00022833"/>
    </source>
</evidence>
<dbReference type="SUPFAM" id="SSF63411">
    <property type="entry name" value="LuxS/MPP-like metallohydrolase"/>
    <property type="match status" value="1"/>
</dbReference>
<dbReference type="Gene3D" id="3.30.830.10">
    <property type="entry name" value="Metalloenzyme, LuxS/M16 peptidase-like"/>
    <property type="match status" value="1"/>
</dbReference>
<evidence type="ECO:0000259" key="8">
    <source>
        <dbReference type="Pfam" id="PF00675"/>
    </source>
</evidence>
<evidence type="ECO:0000256" key="3">
    <source>
        <dbReference type="ARBA" id="ARBA00022723"/>
    </source>
</evidence>
<evidence type="ECO:0000256" key="4">
    <source>
        <dbReference type="ARBA" id="ARBA00022801"/>
    </source>
</evidence>
<reference evidence="9 10" key="1">
    <citation type="journal article" date="2019" name="PLoS Biol.">
        <title>Sex chromosomes control vertical transmission of feminizing Wolbachia symbionts in an isopod.</title>
        <authorList>
            <person name="Becking T."/>
            <person name="Chebbi M.A."/>
            <person name="Giraud I."/>
            <person name="Moumen B."/>
            <person name="Laverre T."/>
            <person name="Caubet Y."/>
            <person name="Peccoud J."/>
            <person name="Gilbert C."/>
            <person name="Cordaux R."/>
        </authorList>
    </citation>
    <scope>NUCLEOTIDE SEQUENCE [LARGE SCALE GENOMIC DNA]</scope>
    <source>
        <strain evidence="9">ANa2</strain>
        <tissue evidence="9">Whole body excluding digestive tract and cuticle</tissue>
    </source>
</reference>
<evidence type="ECO:0000256" key="6">
    <source>
        <dbReference type="ARBA" id="ARBA00023049"/>
    </source>
</evidence>
<dbReference type="InterPro" id="IPR050626">
    <property type="entry name" value="Peptidase_M16"/>
</dbReference>
<keyword evidence="6" id="KW-0482">Metalloprotease</keyword>
<organism evidence="9 10">
    <name type="scientific">Armadillidium nasatum</name>
    <dbReference type="NCBI Taxonomy" id="96803"/>
    <lineage>
        <taxon>Eukaryota</taxon>
        <taxon>Metazoa</taxon>
        <taxon>Ecdysozoa</taxon>
        <taxon>Arthropoda</taxon>
        <taxon>Crustacea</taxon>
        <taxon>Multicrustacea</taxon>
        <taxon>Malacostraca</taxon>
        <taxon>Eumalacostraca</taxon>
        <taxon>Peracarida</taxon>
        <taxon>Isopoda</taxon>
        <taxon>Oniscidea</taxon>
        <taxon>Crinocheta</taxon>
        <taxon>Armadillidiidae</taxon>
        <taxon>Armadillidium</taxon>
    </lineage>
</organism>
<keyword evidence="5" id="KW-0862">Zinc</keyword>
<evidence type="ECO:0000313" key="10">
    <source>
        <dbReference type="Proteomes" id="UP000326759"/>
    </source>
</evidence>
<gene>
    <name evidence="9" type="ORF">Anas_10219</name>
</gene>
<dbReference type="PANTHER" id="PTHR43690">
    <property type="entry name" value="NARDILYSIN"/>
    <property type="match status" value="1"/>
</dbReference>
<accession>A0A5N5TLE3</accession>
<dbReference type="GO" id="GO:0006508">
    <property type="term" value="P:proteolysis"/>
    <property type="evidence" value="ECO:0007669"/>
    <property type="project" value="UniProtKB-KW"/>
</dbReference>